<feature type="transmembrane region" description="Helical" evidence="1">
    <location>
        <begin position="12"/>
        <end position="31"/>
    </location>
</feature>
<keyword evidence="1" id="KW-0472">Membrane</keyword>
<sequence>MSPAPAPPGPQQLASTLALAVASTLLTLYTVARLASVRTSPHWVWAALAAGLGTTGVCVDVALVAVCGAARVPERVLLLLGAGTATLLTFAFACVAGGPRAWALYANDNETTSRQPDTSPFTS</sequence>
<proteinExistence type="predicted"/>
<name>A0ABR3Q714_9TREE</name>
<dbReference type="EMBL" id="JBBXJM010000003">
    <property type="protein sequence ID" value="KAL1410427.1"/>
    <property type="molecule type" value="Genomic_DNA"/>
</dbReference>
<organism evidence="2 3">
    <name type="scientific">Vanrija albida</name>
    <dbReference type="NCBI Taxonomy" id="181172"/>
    <lineage>
        <taxon>Eukaryota</taxon>
        <taxon>Fungi</taxon>
        <taxon>Dikarya</taxon>
        <taxon>Basidiomycota</taxon>
        <taxon>Agaricomycotina</taxon>
        <taxon>Tremellomycetes</taxon>
        <taxon>Trichosporonales</taxon>
        <taxon>Trichosporonaceae</taxon>
        <taxon>Vanrija</taxon>
    </lineage>
</organism>
<dbReference type="GeneID" id="95985481"/>
<keyword evidence="1" id="KW-0812">Transmembrane</keyword>
<comment type="caution">
    <text evidence="2">The sequence shown here is derived from an EMBL/GenBank/DDBJ whole genome shotgun (WGS) entry which is preliminary data.</text>
</comment>
<evidence type="ECO:0000256" key="1">
    <source>
        <dbReference type="SAM" id="Phobius"/>
    </source>
</evidence>
<keyword evidence="1" id="KW-1133">Transmembrane helix</keyword>
<dbReference type="Proteomes" id="UP001565368">
    <property type="component" value="Unassembled WGS sequence"/>
</dbReference>
<evidence type="ECO:0008006" key="4">
    <source>
        <dbReference type="Google" id="ProtNLM"/>
    </source>
</evidence>
<keyword evidence="3" id="KW-1185">Reference proteome</keyword>
<feature type="transmembrane region" description="Helical" evidence="1">
    <location>
        <begin position="43"/>
        <end position="64"/>
    </location>
</feature>
<dbReference type="RefSeq" id="XP_069210371.1">
    <property type="nucleotide sequence ID" value="XM_069352953.1"/>
</dbReference>
<evidence type="ECO:0000313" key="2">
    <source>
        <dbReference type="EMBL" id="KAL1410427.1"/>
    </source>
</evidence>
<gene>
    <name evidence="2" type="ORF">Q8F55_004438</name>
</gene>
<reference evidence="2 3" key="1">
    <citation type="submission" date="2023-08" db="EMBL/GenBank/DDBJ databases">
        <title>Annotated Genome Sequence of Vanrija albida AlHP1.</title>
        <authorList>
            <person name="Herzog R."/>
        </authorList>
    </citation>
    <scope>NUCLEOTIDE SEQUENCE [LARGE SCALE GENOMIC DNA]</scope>
    <source>
        <strain evidence="2 3">AlHP1</strain>
    </source>
</reference>
<accession>A0ABR3Q714</accession>
<protein>
    <recommendedName>
        <fullName evidence="4">MARVEL domain-containing protein</fullName>
    </recommendedName>
</protein>
<feature type="transmembrane region" description="Helical" evidence="1">
    <location>
        <begin position="76"/>
        <end position="96"/>
    </location>
</feature>
<evidence type="ECO:0000313" key="3">
    <source>
        <dbReference type="Proteomes" id="UP001565368"/>
    </source>
</evidence>